<organism evidence="1">
    <name type="scientific">Tanacetum cinerariifolium</name>
    <name type="common">Dalmatian daisy</name>
    <name type="synonym">Chrysanthemum cinerariifolium</name>
    <dbReference type="NCBI Taxonomy" id="118510"/>
    <lineage>
        <taxon>Eukaryota</taxon>
        <taxon>Viridiplantae</taxon>
        <taxon>Streptophyta</taxon>
        <taxon>Embryophyta</taxon>
        <taxon>Tracheophyta</taxon>
        <taxon>Spermatophyta</taxon>
        <taxon>Magnoliopsida</taxon>
        <taxon>eudicotyledons</taxon>
        <taxon>Gunneridae</taxon>
        <taxon>Pentapetalae</taxon>
        <taxon>asterids</taxon>
        <taxon>campanulids</taxon>
        <taxon>Asterales</taxon>
        <taxon>Asteraceae</taxon>
        <taxon>Asteroideae</taxon>
        <taxon>Anthemideae</taxon>
        <taxon>Anthemidinae</taxon>
        <taxon>Tanacetum</taxon>
    </lineage>
</organism>
<accession>A0A699GMU9</accession>
<gene>
    <name evidence="1" type="ORF">Tci_001393</name>
</gene>
<comment type="caution">
    <text evidence="1">The sequence shown here is derived from an EMBL/GenBank/DDBJ whole genome shotgun (WGS) entry which is preliminary data.</text>
</comment>
<name>A0A699GMU9_TANCI</name>
<protein>
    <recommendedName>
        <fullName evidence="2">UBN2 domain-containing protein</fullName>
    </recommendedName>
</protein>
<evidence type="ECO:0000313" key="1">
    <source>
        <dbReference type="EMBL" id="GEU29415.1"/>
    </source>
</evidence>
<reference evidence="1" key="1">
    <citation type="journal article" date="2019" name="Sci. Rep.">
        <title>Draft genome of Tanacetum cinerariifolium, the natural source of mosquito coil.</title>
        <authorList>
            <person name="Yamashiro T."/>
            <person name="Shiraishi A."/>
            <person name="Satake H."/>
            <person name="Nakayama K."/>
        </authorList>
    </citation>
    <scope>NUCLEOTIDE SEQUENCE</scope>
</reference>
<sequence>MAQENYVEGCSMKRSPLLKANGFFFWKILFETYIKSKDIDLWQVIQNGNVYFKIEYSKTKMMMETPYELLKDNKKNPDYSSKNHVRKFLRALSLKWRAKMTTIKEAKDLATFPLDELIGNLKVYEMILASDGVASKPIKEKLMSIYLKANLTRGQTSNDSDNRFERENHFGNGGDRFDRGHGNKSKGVGSSIGKRNCYGCGSKNHFIDDSPKARCKRHLLVKLEVIAKMVIKWRRTQHVSWRSLCKL</sequence>
<dbReference type="AlphaFoldDB" id="A0A699GMU9"/>
<dbReference type="EMBL" id="BKCJ010000066">
    <property type="protein sequence ID" value="GEU29415.1"/>
    <property type="molecule type" value="Genomic_DNA"/>
</dbReference>
<evidence type="ECO:0008006" key="2">
    <source>
        <dbReference type="Google" id="ProtNLM"/>
    </source>
</evidence>
<proteinExistence type="predicted"/>